<dbReference type="SUPFAM" id="SSF81321">
    <property type="entry name" value="Family A G protein-coupled receptor-like"/>
    <property type="match status" value="1"/>
</dbReference>
<organism evidence="5 6">
    <name type="scientific">Adineta ricciae</name>
    <name type="common">Rotifer</name>
    <dbReference type="NCBI Taxonomy" id="249248"/>
    <lineage>
        <taxon>Eukaryota</taxon>
        <taxon>Metazoa</taxon>
        <taxon>Spiralia</taxon>
        <taxon>Gnathifera</taxon>
        <taxon>Rotifera</taxon>
        <taxon>Eurotatoria</taxon>
        <taxon>Bdelloidea</taxon>
        <taxon>Adinetida</taxon>
        <taxon>Adinetidae</taxon>
        <taxon>Adineta</taxon>
    </lineage>
</organism>
<feature type="transmembrane region" description="Helical" evidence="3">
    <location>
        <begin position="1422"/>
        <end position="1444"/>
    </location>
</feature>
<accession>A0A815AD12</accession>
<dbReference type="CDD" id="cd05819">
    <property type="entry name" value="NHL"/>
    <property type="match status" value="1"/>
</dbReference>
<dbReference type="PROSITE" id="PS51125">
    <property type="entry name" value="NHL"/>
    <property type="match status" value="2"/>
</dbReference>
<feature type="transmembrane region" description="Helical" evidence="3">
    <location>
        <begin position="1188"/>
        <end position="1212"/>
    </location>
</feature>
<feature type="transmembrane region" description="Helical" evidence="3">
    <location>
        <begin position="1149"/>
        <end position="1176"/>
    </location>
</feature>
<keyword evidence="4" id="KW-0732">Signal</keyword>
<feature type="transmembrane region" description="Helical" evidence="3">
    <location>
        <begin position="1272"/>
        <end position="1290"/>
    </location>
</feature>
<feature type="chain" id="PRO_5032790741" evidence="4">
    <location>
        <begin position="18"/>
        <end position="1465"/>
    </location>
</feature>
<dbReference type="PANTHER" id="PTHR24104:SF25">
    <property type="entry name" value="PROTEIN LIN-41"/>
    <property type="match status" value="1"/>
</dbReference>
<keyword evidence="3" id="KW-1133">Transmembrane helix</keyword>
<proteinExistence type="predicted"/>
<feature type="transmembrane region" description="Helical" evidence="3">
    <location>
        <begin position="1391"/>
        <end position="1410"/>
    </location>
</feature>
<name>A0A815AD12_ADIRI</name>
<comment type="caution">
    <text evidence="5">The sequence shown here is derived from an EMBL/GenBank/DDBJ whole genome shotgun (WGS) entry which is preliminary data.</text>
</comment>
<dbReference type="InterPro" id="IPR001258">
    <property type="entry name" value="NHL_repeat"/>
</dbReference>
<evidence type="ECO:0000256" key="3">
    <source>
        <dbReference type="SAM" id="Phobius"/>
    </source>
</evidence>
<keyword evidence="3" id="KW-0812">Transmembrane</keyword>
<keyword evidence="3" id="KW-0472">Membrane</keyword>
<reference evidence="5" key="1">
    <citation type="submission" date="2021-02" db="EMBL/GenBank/DDBJ databases">
        <authorList>
            <person name="Nowell W R."/>
        </authorList>
    </citation>
    <scope>NUCLEOTIDE SEQUENCE</scope>
</reference>
<protein>
    <submittedName>
        <fullName evidence="5">Uncharacterized protein</fullName>
    </submittedName>
</protein>
<feature type="repeat" description="NHL" evidence="2">
    <location>
        <begin position="565"/>
        <end position="601"/>
    </location>
</feature>
<dbReference type="Gene3D" id="1.20.1070.10">
    <property type="entry name" value="Rhodopsin 7-helix transmembrane proteins"/>
    <property type="match status" value="1"/>
</dbReference>
<dbReference type="OrthoDB" id="10020332at2759"/>
<dbReference type="PANTHER" id="PTHR24104">
    <property type="entry name" value="E3 UBIQUITIN-PROTEIN LIGASE NHLRC1-RELATED"/>
    <property type="match status" value="1"/>
</dbReference>
<feature type="repeat" description="NHL" evidence="2">
    <location>
        <begin position="181"/>
        <end position="220"/>
    </location>
</feature>
<feature type="transmembrane region" description="Helical" evidence="3">
    <location>
        <begin position="1232"/>
        <end position="1252"/>
    </location>
</feature>
<dbReference type="InterPro" id="IPR050952">
    <property type="entry name" value="TRIM-NHL_E3_ligases"/>
</dbReference>
<evidence type="ECO:0000256" key="2">
    <source>
        <dbReference type="PROSITE-ProRule" id="PRU00504"/>
    </source>
</evidence>
<dbReference type="EMBL" id="CAJNOJ010000181">
    <property type="protein sequence ID" value="CAF1253028.1"/>
    <property type="molecule type" value="Genomic_DNA"/>
</dbReference>
<evidence type="ECO:0000256" key="1">
    <source>
        <dbReference type="ARBA" id="ARBA00022737"/>
    </source>
</evidence>
<evidence type="ECO:0000313" key="6">
    <source>
        <dbReference type="Proteomes" id="UP000663852"/>
    </source>
</evidence>
<gene>
    <name evidence="5" type="ORF">EDS130_LOCUS28084</name>
</gene>
<evidence type="ECO:0000313" key="5">
    <source>
        <dbReference type="EMBL" id="CAF1253028.1"/>
    </source>
</evidence>
<sequence>MVVISVFLLLVISGISGNYLRSEVFVAFRVSFNQPKLCPTVQWNRTATTFMNRIVVQNNGPQIFIDTNNTIYVATDAKKQILIWHENSTDPIIIEEEKWPVISSIFVSNKGDIYISFDSSKIIKWAQSNNNSVDIPDFEDNCVYIFIDVNNYLYCSAIRSHTVMKRSLDDEKMAMVVAGTGHQGSGPDNLFVPRGIFVDTNLDLYVADHFNHRIQQFSFREKNAKTVAGASSSDITIPLIYPESILLDADKYLFIVDNDNHNIVASGPNGFRRLFGRDGYGEESHQFIWSAIFSFDVYGNIFVVDRMNYRPQKFHKQKDSCHDVPLLPQALYSSILTENHAMYSRTLLPHPRYHLEVIKVLVNKTDFYILTATSSVDLYGHLYKHDFDRYNPTHNLIAWHGQCCNQDQFRFTVELVVNTTYILVVTTYNPNVTGPFSVTILGSNKVRLECINVSQSVESIYTSELTQQHDEYFPHPCDIMIPGFYEAIEMNRDIYISFDSSKIIKWTQSNNNFTDIPDFEDNCVYIFIDVNNYLYCSAIRSHTVMKRSLDDEKMAMVVAGTGNQGSGPGNLFVPRGIFVDTNLDLYVADHFNHRIQRFSFREKNAKTVAGASSSDITIPLNYPESILLDADKYLFIVDRDNHDIVASGPNGFRRLFGRDGYGEESHQFIWSTIFSFDVYGNIFVVDRMNYRPQKFHKQKDSCLDFQMFLFFHLDDVPLLPQALYSSILTENHAMYSRTLFPHPRYHLEVIKVFVNKTDFYILTATSSVDLYGHLYKHHFDRYNPTHNLIAWHGQCCNQDQFRFTVELVVNTTYILVVTTYNPNVTGPFSVTILGSNKVRLECINVNQSVESIYTSELTQQHDEYFPHPCDIMIPGFYEAIEMNVSESGLYTVMNNVEDMNTSISIRIYKHDFYKFIAIDYLFKRHDVCQDHSQRQITVDFLSNIRYVLVVTTCSWNIIGKFSFKIIGRKNVSLRLLNASSAARSSYSSELTNASQQYHKDCDQNAFFYETLRLTVPTDAFYGLSFRNSPFIQLYVYKSHFDPLNPHDNSISINQLNCTTDNAKIKRTIHLQPNSVYILLVTTLYPTQETQFSIDIYGPTNVTLERIVDNSTYCYVGGSCNTQVKSIGLTLDDILRLQVNRNVTIQDQPLLIKVTAALSVIMFVAGVINSACSILTFQNVKSQTVGCGLYLLASSVTSLVTIILFTVKFWFVVVTQMDLSVRLSVVEGGCKSIETLLKLFFYWDAWLNACVAVERGMSVYKGVSFDKEKSKRFARWIIFILPIMIVGTVIHESIHRKMFKHEVKQRKWYSENYNIDEDIEIGTYTWCITSYSQWLQGYNTAVLFIHLLGPFVANLLSALFIIIGTARRRAEAQRQHSYKEHLREQWNEYKQLVISPIILVFLSTPRLIISLLSGCADVSSHTWLYICGYFVSFTPSILIFVVFVLPSNSYRKTFNESFFRICKQRR</sequence>
<dbReference type="SUPFAM" id="SSF101898">
    <property type="entry name" value="NHL repeat"/>
    <property type="match status" value="2"/>
</dbReference>
<dbReference type="InterPro" id="IPR011042">
    <property type="entry name" value="6-blade_b-propeller_TolB-like"/>
</dbReference>
<dbReference type="GO" id="GO:0008270">
    <property type="term" value="F:zinc ion binding"/>
    <property type="evidence" value="ECO:0007669"/>
    <property type="project" value="UniProtKB-KW"/>
</dbReference>
<dbReference type="Proteomes" id="UP000663852">
    <property type="component" value="Unassembled WGS sequence"/>
</dbReference>
<evidence type="ECO:0000256" key="4">
    <source>
        <dbReference type="SAM" id="SignalP"/>
    </source>
</evidence>
<keyword evidence="1" id="KW-0677">Repeat</keyword>
<feature type="signal peptide" evidence="4">
    <location>
        <begin position="1"/>
        <end position="17"/>
    </location>
</feature>
<feature type="transmembrane region" description="Helical" evidence="3">
    <location>
        <begin position="1340"/>
        <end position="1365"/>
    </location>
</feature>
<dbReference type="Gene3D" id="2.120.10.30">
    <property type="entry name" value="TolB, C-terminal domain"/>
    <property type="match status" value="2"/>
</dbReference>